<proteinExistence type="predicted"/>
<accession>Q4T4Q4</accession>
<feature type="compositionally biased region" description="Polar residues" evidence="1">
    <location>
        <begin position="96"/>
        <end position="106"/>
    </location>
</feature>
<reference evidence="2" key="2">
    <citation type="submission" date="2004-02" db="EMBL/GenBank/DDBJ databases">
        <authorList>
            <consortium name="Genoscope"/>
            <consortium name="Whitehead Institute Centre for Genome Research"/>
        </authorList>
    </citation>
    <scope>NUCLEOTIDE SEQUENCE</scope>
</reference>
<sequence>MLSWVVKVVPKPPEPPSRKVNDTEEGPAQAPPAVAAPPPVQEKKVTFQDDCKAEAPKGDKPKAASSPAIGSQPGMLAWISGALPQPAVSPSARQADGTQVRTSAVTLKTKGPVVHRGGMMSWISQSLDKIVPQPAGQQAEPQPQVLAPAAGSAQLLPVKAESDPEDRSDSRPLPPSVMGWIKQGFGKMVPQPDALVLPKVQKPADPVKAAAPATAELPAAVPAQTEPSSGEAAGQPNVVTWIVSGLGRMLPQPAAKQDGVGGQQQIGVSRPSP</sequence>
<feature type="compositionally biased region" description="Low complexity" evidence="1">
    <location>
        <begin position="132"/>
        <end position="144"/>
    </location>
</feature>
<feature type="region of interest" description="Disordered" evidence="1">
    <location>
        <begin position="131"/>
        <end position="180"/>
    </location>
</feature>
<dbReference type="OrthoDB" id="421226at2759"/>
<evidence type="ECO:0000256" key="1">
    <source>
        <dbReference type="SAM" id="MobiDB-lite"/>
    </source>
</evidence>
<feature type="compositionally biased region" description="Basic and acidic residues" evidence="1">
    <location>
        <begin position="41"/>
        <end position="62"/>
    </location>
</feature>
<reference evidence="2" key="1">
    <citation type="journal article" date="2004" name="Nature">
        <title>Genome duplication in the teleost fish Tetraodon nigroviridis reveals the early vertebrate proto-karyotype.</title>
        <authorList>
            <person name="Jaillon O."/>
            <person name="Aury J.-M."/>
            <person name="Brunet F."/>
            <person name="Petit J.-L."/>
            <person name="Stange-Thomann N."/>
            <person name="Mauceli E."/>
            <person name="Bouneau L."/>
            <person name="Fischer C."/>
            <person name="Ozouf-Costaz C."/>
            <person name="Bernot A."/>
            <person name="Nicaud S."/>
            <person name="Jaffe D."/>
            <person name="Fisher S."/>
            <person name="Lutfalla G."/>
            <person name="Dossat C."/>
            <person name="Segurens B."/>
            <person name="Dasilva C."/>
            <person name="Salanoubat M."/>
            <person name="Levy M."/>
            <person name="Boudet N."/>
            <person name="Castellano S."/>
            <person name="Anthouard V."/>
            <person name="Jubin C."/>
            <person name="Castelli V."/>
            <person name="Katinka M."/>
            <person name="Vacherie B."/>
            <person name="Biemont C."/>
            <person name="Skalli Z."/>
            <person name="Cattolico L."/>
            <person name="Poulain J."/>
            <person name="De Berardinis V."/>
            <person name="Cruaud C."/>
            <person name="Duprat S."/>
            <person name="Brottier P."/>
            <person name="Coutanceau J.-P."/>
            <person name="Gouzy J."/>
            <person name="Parra G."/>
            <person name="Lardier G."/>
            <person name="Chapple C."/>
            <person name="McKernan K.J."/>
            <person name="McEwan P."/>
            <person name="Bosak S."/>
            <person name="Kellis M."/>
            <person name="Volff J.-N."/>
            <person name="Guigo R."/>
            <person name="Zody M.C."/>
            <person name="Mesirov J."/>
            <person name="Lindblad-Toh K."/>
            <person name="Birren B."/>
            <person name="Nusbaum C."/>
            <person name="Kahn D."/>
            <person name="Robinson-Rechavi M."/>
            <person name="Laudet V."/>
            <person name="Schachter V."/>
            <person name="Quetier F."/>
            <person name="Saurin W."/>
            <person name="Scarpelli C."/>
            <person name="Wincker P."/>
            <person name="Lander E.S."/>
            <person name="Weissenbach J."/>
            <person name="Roest Crollius H."/>
        </authorList>
    </citation>
    <scope>NUCLEOTIDE SEQUENCE [LARGE SCALE GENOMIC DNA]</scope>
</reference>
<organism evidence="2">
    <name type="scientific">Tetraodon nigroviridis</name>
    <name type="common">Spotted green pufferfish</name>
    <name type="synonym">Chelonodon nigroviridis</name>
    <dbReference type="NCBI Taxonomy" id="99883"/>
    <lineage>
        <taxon>Eukaryota</taxon>
        <taxon>Metazoa</taxon>
        <taxon>Chordata</taxon>
        <taxon>Craniata</taxon>
        <taxon>Vertebrata</taxon>
        <taxon>Euteleostomi</taxon>
        <taxon>Actinopterygii</taxon>
        <taxon>Neopterygii</taxon>
        <taxon>Teleostei</taxon>
        <taxon>Neoteleostei</taxon>
        <taxon>Acanthomorphata</taxon>
        <taxon>Eupercaria</taxon>
        <taxon>Tetraodontiformes</taxon>
        <taxon>Tetradontoidea</taxon>
        <taxon>Tetraodontidae</taxon>
        <taxon>Tetraodon</taxon>
    </lineage>
</organism>
<dbReference type="EMBL" id="CAAE01009565">
    <property type="protein sequence ID" value="CAF92128.1"/>
    <property type="molecule type" value="Genomic_DNA"/>
</dbReference>
<gene>
    <name evidence="2" type="ORF">GSTENG00007199001</name>
</gene>
<dbReference type="AlphaFoldDB" id="Q4T4Q4"/>
<evidence type="ECO:0000313" key="2">
    <source>
        <dbReference type="EMBL" id="CAF92128.1"/>
    </source>
</evidence>
<protein>
    <submittedName>
        <fullName evidence="2">(spotted green pufferfish) hypothetical protein</fullName>
    </submittedName>
</protein>
<comment type="caution">
    <text evidence="2">The sequence shown here is derived from an EMBL/GenBank/DDBJ whole genome shotgun (WGS) entry which is preliminary data.</text>
</comment>
<feature type="region of interest" description="Disordered" evidence="1">
    <location>
        <begin position="250"/>
        <end position="273"/>
    </location>
</feature>
<feature type="region of interest" description="Disordered" evidence="1">
    <location>
        <begin position="1"/>
        <end position="109"/>
    </location>
</feature>
<name>Q4T4Q4_TETNG</name>
<dbReference type="KEGG" id="tng:GSTEN00007199G001"/>
<feature type="compositionally biased region" description="Basic and acidic residues" evidence="1">
    <location>
        <begin position="160"/>
        <end position="170"/>
    </location>
</feature>